<evidence type="ECO:0000256" key="1">
    <source>
        <dbReference type="SAM" id="MobiDB-lite"/>
    </source>
</evidence>
<name>A0A6G1C6M3_9ORYZ</name>
<reference evidence="2 3" key="1">
    <citation type="submission" date="2019-11" db="EMBL/GenBank/DDBJ databases">
        <title>Whole genome sequence of Oryza granulata.</title>
        <authorList>
            <person name="Li W."/>
        </authorList>
    </citation>
    <scope>NUCLEOTIDE SEQUENCE [LARGE SCALE GENOMIC DNA]</scope>
    <source>
        <strain evidence="3">cv. Menghai</strain>
        <tissue evidence="2">Leaf</tissue>
    </source>
</reference>
<proteinExistence type="predicted"/>
<organism evidence="2 3">
    <name type="scientific">Oryza meyeriana var. granulata</name>
    <dbReference type="NCBI Taxonomy" id="110450"/>
    <lineage>
        <taxon>Eukaryota</taxon>
        <taxon>Viridiplantae</taxon>
        <taxon>Streptophyta</taxon>
        <taxon>Embryophyta</taxon>
        <taxon>Tracheophyta</taxon>
        <taxon>Spermatophyta</taxon>
        <taxon>Magnoliopsida</taxon>
        <taxon>Liliopsida</taxon>
        <taxon>Poales</taxon>
        <taxon>Poaceae</taxon>
        <taxon>BOP clade</taxon>
        <taxon>Oryzoideae</taxon>
        <taxon>Oryzeae</taxon>
        <taxon>Oryzinae</taxon>
        <taxon>Oryza</taxon>
        <taxon>Oryza meyeriana</taxon>
    </lineage>
</organism>
<feature type="compositionally biased region" description="Gly residues" evidence="1">
    <location>
        <begin position="30"/>
        <end position="39"/>
    </location>
</feature>
<comment type="caution">
    <text evidence="2">The sequence shown here is derived from an EMBL/GenBank/DDBJ whole genome shotgun (WGS) entry which is preliminary data.</text>
</comment>
<protein>
    <recommendedName>
        <fullName evidence="4">DUF834 domain-containing protein</fullName>
    </recommendedName>
</protein>
<evidence type="ECO:0000313" key="3">
    <source>
        <dbReference type="Proteomes" id="UP000479710"/>
    </source>
</evidence>
<feature type="region of interest" description="Disordered" evidence="1">
    <location>
        <begin position="1"/>
        <end position="63"/>
    </location>
</feature>
<evidence type="ECO:0008006" key="4">
    <source>
        <dbReference type="Google" id="ProtNLM"/>
    </source>
</evidence>
<keyword evidence="3" id="KW-1185">Reference proteome</keyword>
<gene>
    <name evidence="2" type="ORF">E2562_016539</name>
</gene>
<sequence>MALGHTLTPPVMWSRARHRRRSGEAEGDANGMGTGGGAGSRHSLGVRGEAGVGVLDVASRRPP</sequence>
<dbReference type="AlphaFoldDB" id="A0A6G1C6M3"/>
<evidence type="ECO:0000313" key="2">
    <source>
        <dbReference type="EMBL" id="KAF0895806.1"/>
    </source>
</evidence>
<accession>A0A6G1C6M3</accession>
<dbReference type="Proteomes" id="UP000479710">
    <property type="component" value="Unassembled WGS sequence"/>
</dbReference>
<dbReference type="EMBL" id="SPHZ02000010">
    <property type="protein sequence ID" value="KAF0895806.1"/>
    <property type="molecule type" value="Genomic_DNA"/>
</dbReference>